<dbReference type="OrthoDB" id="6434628at2759"/>
<keyword evidence="2" id="KW-1185">Reference proteome</keyword>
<dbReference type="EMBL" id="KK121105">
    <property type="protein sequence ID" value="KFM79743.1"/>
    <property type="molecule type" value="Genomic_DNA"/>
</dbReference>
<feature type="non-terminal residue" evidence="1">
    <location>
        <position position="69"/>
    </location>
</feature>
<evidence type="ECO:0008006" key="3">
    <source>
        <dbReference type="Google" id="ProtNLM"/>
    </source>
</evidence>
<evidence type="ECO:0000313" key="1">
    <source>
        <dbReference type="EMBL" id="KFM79743.1"/>
    </source>
</evidence>
<evidence type="ECO:0000313" key="2">
    <source>
        <dbReference type="Proteomes" id="UP000054359"/>
    </source>
</evidence>
<dbReference type="STRING" id="407821.A0A087UQV4"/>
<accession>A0A087UQV4</accession>
<protein>
    <recommendedName>
        <fullName evidence="3">Integrase zinc-binding domain-containing protein</fullName>
    </recommendedName>
</protein>
<sequence>QKGLIRVGGRLSNSNLSYNQKYPIILPADSRLTKLIMEYFHKRDLHVGPQALLHSVRQQFWPINCRNLA</sequence>
<gene>
    <name evidence="1" type="ORF">X975_14836</name>
</gene>
<proteinExistence type="predicted"/>
<dbReference type="Proteomes" id="UP000054359">
    <property type="component" value="Unassembled WGS sequence"/>
</dbReference>
<organism evidence="1 2">
    <name type="scientific">Stegodyphus mimosarum</name>
    <name type="common">African social velvet spider</name>
    <dbReference type="NCBI Taxonomy" id="407821"/>
    <lineage>
        <taxon>Eukaryota</taxon>
        <taxon>Metazoa</taxon>
        <taxon>Ecdysozoa</taxon>
        <taxon>Arthropoda</taxon>
        <taxon>Chelicerata</taxon>
        <taxon>Arachnida</taxon>
        <taxon>Araneae</taxon>
        <taxon>Araneomorphae</taxon>
        <taxon>Entelegynae</taxon>
        <taxon>Eresoidea</taxon>
        <taxon>Eresidae</taxon>
        <taxon>Stegodyphus</taxon>
    </lineage>
</organism>
<feature type="non-terminal residue" evidence="1">
    <location>
        <position position="1"/>
    </location>
</feature>
<dbReference type="OMA" id="RENYWPL"/>
<dbReference type="AlphaFoldDB" id="A0A087UQV4"/>
<reference evidence="1 2" key="1">
    <citation type="submission" date="2013-11" db="EMBL/GenBank/DDBJ databases">
        <title>Genome sequencing of Stegodyphus mimosarum.</title>
        <authorList>
            <person name="Bechsgaard J."/>
        </authorList>
    </citation>
    <scope>NUCLEOTIDE SEQUENCE [LARGE SCALE GENOMIC DNA]</scope>
</reference>
<dbReference type="PANTHER" id="PTHR47331">
    <property type="entry name" value="PHD-TYPE DOMAIN-CONTAINING PROTEIN"/>
    <property type="match status" value="1"/>
</dbReference>
<dbReference type="PANTHER" id="PTHR47331:SF5">
    <property type="entry name" value="RIBONUCLEASE H"/>
    <property type="match status" value="1"/>
</dbReference>
<name>A0A087UQV4_STEMI</name>